<feature type="domain" description="TIR" evidence="7">
    <location>
        <begin position="85"/>
        <end position="213"/>
    </location>
</feature>
<accession>A0AAV2I387</accession>
<evidence type="ECO:0000259" key="7">
    <source>
        <dbReference type="PROSITE" id="PS50104"/>
    </source>
</evidence>
<evidence type="ECO:0000313" key="9">
    <source>
        <dbReference type="Proteomes" id="UP001497497"/>
    </source>
</evidence>
<evidence type="ECO:0000313" key="8">
    <source>
        <dbReference type="EMBL" id="CAL1541101.1"/>
    </source>
</evidence>
<keyword evidence="3" id="KW-0732">Signal</keyword>
<dbReference type="SMART" id="SM00255">
    <property type="entry name" value="TIR"/>
    <property type="match status" value="1"/>
</dbReference>
<comment type="caution">
    <text evidence="8">The sequence shown here is derived from an EMBL/GenBank/DDBJ whole genome shotgun (WGS) entry which is preliminary data.</text>
</comment>
<dbReference type="GO" id="GO:0005886">
    <property type="term" value="C:plasma membrane"/>
    <property type="evidence" value="ECO:0007669"/>
    <property type="project" value="TreeGrafter"/>
</dbReference>
<dbReference type="InterPro" id="IPR035897">
    <property type="entry name" value="Toll_tir_struct_dom_sf"/>
</dbReference>
<name>A0AAV2I387_LYMST</name>
<gene>
    <name evidence="8" type="ORF">GSLYS_00014743001</name>
</gene>
<evidence type="ECO:0000256" key="2">
    <source>
        <dbReference type="ARBA" id="ARBA00022692"/>
    </source>
</evidence>
<comment type="subcellular location">
    <subcellularLocation>
        <location evidence="1">Membrane</location>
    </subcellularLocation>
</comment>
<dbReference type="SUPFAM" id="SSF52200">
    <property type="entry name" value="Toll/Interleukin receptor TIR domain"/>
    <property type="match status" value="1"/>
</dbReference>
<feature type="non-terminal residue" evidence="8">
    <location>
        <position position="213"/>
    </location>
</feature>
<keyword evidence="4 6" id="KW-1133">Transmembrane helix</keyword>
<feature type="transmembrane region" description="Helical" evidence="6">
    <location>
        <begin position="33"/>
        <end position="54"/>
    </location>
</feature>
<protein>
    <recommendedName>
        <fullName evidence="7">TIR domain-containing protein</fullName>
    </recommendedName>
</protein>
<dbReference type="EMBL" id="CAXITT010000414">
    <property type="protein sequence ID" value="CAL1541101.1"/>
    <property type="molecule type" value="Genomic_DNA"/>
</dbReference>
<organism evidence="8 9">
    <name type="scientific">Lymnaea stagnalis</name>
    <name type="common">Great pond snail</name>
    <name type="synonym">Helix stagnalis</name>
    <dbReference type="NCBI Taxonomy" id="6523"/>
    <lineage>
        <taxon>Eukaryota</taxon>
        <taxon>Metazoa</taxon>
        <taxon>Spiralia</taxon>
        <taxon>Lophotrochozoa</taxon>
        <taxon>Mollusca</taxon>
        <taxon>Gastropoda</taxon>
        <taxon>Heterobranchia</taxon>
        <taxon>Euthyneura</taxon>
        <taxon>Panpulmonata</taxon>
        <taxon>Hygrophila</taxon>
        <taxon>Lymnaeoidea</taxon>
        <taxon>Lymnaeidae</taxon>
        <taxon>Lymnaea</taxon>
    </lineage>
</organism>
<dbReference type="PANTHER" id="PTHR24365:SF541">
    <property type="entry name" value="PROTEIN TOLL-RELATED"/>
    <property type="match status" value="1"/>
</dbReference>
<reference evidence="8 9" key="1">
    <citation type="submission" date="2024-04" db="EMBL/GenBank/DDBJ databases">
        <authorList>
            <consortium name="Genoscope - CEA"/>
            <person name="William W."/>
        </authorList>
    </citation>
    <scope>NUCLEOTIDE SEQUENCE [LARGE SCALE GENOMIC DNA]</scope>
</reference>
<dbReference type="PANTHER" id="PTHR24365">
    <property type="entry name" value="TOLL-LIKE RECEPTOR"/>
    <property type="match status" value="1"/>
</dbReference>
<keyword evidence="2 6" id="KW-0812">Transmembrane</keyword>
<dbReference type="GO" id="GO:0038023">
    <property type="term" value="F:signaling receptor activity"/>
    <property type="evidence" value="ECO:0007669"/>
    <property type="project" value="TreeGrafter"/>
</dbReference>
<keyword evidence="9" id="KW-1185">Reference proteome</keyword>
<dbReference type="Proteomes" id="UP001497497">
    <property type="component" value="Unassembled WGS sequence"/>
</dbReference>
<keyword evidence="5 6" id="KW-0472">Membrane</keyword>
<evidence type="ECO:0000256" key="4">
    <source>
        <dbReference type="ARBA" id="ARBA00022989"/>
    </source>
</evidence>
<dbReference type="GO" id="GO:0007165">
    <property type="term" value="P:signal transduction"/>
    <property type="evidence" value="ECO:0007669"/>
    <property type="project" value="InterPro"/>
</dbReference>
<evidence type="ECO:0000256" key="5">
    <source>
        <dbReference type="ARBA" id="ARBA00023136"/>
    </source>
</evidence>
<sequence length="213" mass="24994">MVCVDDKSERKALGDLKLMASTLQRKCASQVNLVLASSFSCAVFVILISSLLLFRNRWRLYYIKNLVITRWYGYKPGDQHKTGKFTFDAYVLYSKLDRHFVLRDCLAELEEKRGHKLCIEDRDFLVGSFLPCNITSAIQNSHLTLAIISPDFWDCEWTEYGTHMSIMESLYSKRQILHLLLYKPFPVEEMPRDLIKVHKDNRFIEYPPRESID</sequence>
<evidence type="ECO:0000256" key="1">
    <source>
        <dbReference type="ARBA" id="ARBA00004370"/>
    </source>
</evidence>
<dbReference type="AlphaFoldDB" id="A0AAV2I387"/>
<dbReference type="Gene3D" id="3.40.50.10140">
    <property type="entry name" value="Toll/interleukin-1 receptor homology (TIR) domain"/>
    <property type="match status" value="1"/>
</dbReference>
<evidence type="ECO:0000256" key="3">
    <source>
        <dbReference type="ARBA" id="ARBA00022729"/>
    </source>
</evidence>
<proteinExistence type="predicted"/>
<dbReference type="InterPro" id="IPR000157">
    <property type="entry name" value="TIR_dom"/>
</dbReference>
<dbReference type="PROSITE" id="PS50104">
    <property type="entry name" value="TIR"/>
    <property type="match status" value="1"/>
</dbReference>
<evidence type="ECO:0000256" key="6">
    <source>
        <dbReference type="SAM" id="Phobius"/>
    </source>
</evidence>
<dbReference type="Pfam" id="PF01582">
    <property type="entry name" value="TIR"/>
    <property type="match status" value="1"/>
</dbReference>